<dbReference type="Proteomes" id="UP001651690">
    <property type="component" value="Unassembled WGS sequence"/>
</dbReference>
<dbReference type="Gene3D" id="3.40.605.10">
    <property type="entry name" value="Aldehyde Dehydrogenase, Chain A, domain 1"/>
    <property type="match status" value="1"/>
</dbReference>
<evidence type="ECO:0000256" key="1">
    <source>
        <dbReference type="ARBA" id="ARBA00009986"/>
    </source>
</evidence>
<dbReference type="EMBL" id="JANDBD010000006">
    <property type="protein sequence ID" value="MCP9273652.1"/>
    <property type="molecule type" value="Genomic_DNA"/>
</dbReference>
<accession>A0ABT1M4C8</accession>
<dbReference type="InterPro" id="IPR016162">
    <property type="entry name" value="Ald_DH_N"/>
</dbReference>
<dbReference type="InterPro" id="IPR012394">
    <property type="entry name" value="Aldehyde_DH_NAD(P)"/>
</dbReference>
<name>A0ABT1M4C8_9MYCO</name>
<comment type="similarity">
    <text evidence="1 4 6">Belongs to the aldehyde dehydrogenase family.</text>
</comment>
<reference evidence="8 9" key="1">
    <citation type="submission" date="2022-06" db="EMBL/GenBank/DDBJ databases">
        <title>Mycolicibacterium sp. CAU 1645 isolated from seawater.</title>
        <authorList>
            <person name="Kim W."/>
        </authorList>
    </citation>
    <scope>NUCLEOTIDE SEQUENCE [LARGE SCALE GENOMIC DNA]</scope>
    <source>
        <strain evidence="8 9">CAU 1645</strain>
    </source>
</reference>
<evidence type="ECO:0000256" key="2">
    <source>
        <dbReference type="ARBA" id="ARBA00023002"/>
    </source>
</evidence>
<dbReference type="Gene3D" id="3.40.309.10">
    <property type="entry name" value="Aldehyde Dehydrogenase, Chain A, domain 2"/>
    <property type="match status" value="1"/>
</dbReference>
<feature type="active site" evidence="5">
    <location>
        <position position="216"/>
    </location>
</feature>
<proteinExistence type="inferred from homology"/>
<dbReference type="PIRSF" id="PIRSF036492">
    <property type="entry name" value="ALDH"/>
    <property type="match status" value="1"/>
</dbReference>
<evidence type="ECO:0000256" key="5">
    <source>
        <dbReference type="PROSITE-ProRule" id="PRU10007"/>
    </source>
</evidence>
<organism evidence="8 9">
    <name type="scientific">Mycolicibacterium arenosum</name>
    <dbReference type="NCBI Taxonomy" id="2952157"/>
    <lineage>
        <taxon>Bacteria</taxon>
        <taxon>Bacillati</taxon>
        <taxon>Actinomycetota</taxon>
        <taxon>Actinomycetes</taxon>
        <taxon>Mycobacteriales</taxon>
        <taxon>Mycobacteriaceae</taxon>
        <taxon>Mycolicibacterium</taxon>
    </lineage>
</organism>
<evidence type="ECO:0000313" key="9">
    <source>
        <dbReference type="Proteomes" id="UP001651690"/>
    </source>
</evidence>
<gene>
    <name evidence="8" type="ORF">NM203_15795</name>
</gene>
<keyword evidence="9" id="KW-1185">Reference proteome</keyword>
<evidence type="ECO:0000256" key="4">
    <source>
        <dbReference type="PIRNR" id="PIRNR036492"/>
    </source>
</evidence>
<dbReference type="InterPro" id="IPR015590">
    <property type="entry name" value="Aldehyde_DH_dom"/>
</dbReference>
<evidence type="ECO:0000313" key="8">
    <source>
        <dbReference type="EMBL" id="MCP9273652.1"/>
    </source>
</evidence>
<dbReference type="PANTHER" id="PTHR43570">
    <property type="entry name" value="ALDEHYDE DEHYDROGENASE"/>
    <property type="match status" value="1"/>
</dbReference>
<dbReference type="Pfam" id="PF00171">
    <property type="entry name" value="Aldedh"/>
    <property type="match status" value="1"/>
</dbReference>
<evidence type="ECO:0000259" key="7">
    <source>
        <dbReference type="Pfam" id="PF00171"/>
    </source>
</evidence>
<dbReference type="PROSITE" id="PS00687">
    <property type="entry name" value="ALDEHYDE_DEHYDR_GLU"/>
    <property type="match status" value="1"/>
</dbReference>
<dbReference type="InterPro" id="IPR016163">
    <property type="entry name" value="Ald_DH_C"/>
</dbReference>
<dbReference type="SUPFAM" id="SSF53720">
    <property type="entry name" value="ALDH-like"/>
    <property type="match status" value="1"/>
</dbReference>
<comment type="caution">
    <text evidence="8">The sequence shown here is derived from an EMBL/GenBank/DDBJ whole genome shotgun (WGS) entry which is preliminary data.</text>
</comment>
<dbReference type="RefSeq" id="WP_255060969.1">
    <property type="nucleotide sequence ID" value="NZ_JANDBD010000006.1"/>
</dbReference>
<keyword evidence="3" id="KW-0520">NAD</keyword>
<evidence type="ECO:0000256" key="6">
    <source>
        <dbReference type="RuleBase" id="RU003345"/>
    </source>
</evidence>
<dbReference type="InterPro" id="IPR029510">
    <property type="entry name" value="Ald_DH_CS_GLU"/>
</dbReference>
<keyword evidence="2 4" id="KW-0560">Oxidoreductase</keyword>
<dbReference type="InterPro" id="IPR016161">
    <property type="entry name" value="Ald_DH/histidinol_DH"/>
</dbReference>
<sequence>MTTVAGATVEEILDSQRTAFVTDGIPDAATRIDRVRRLQAMVLDHAEELVAALAEDFGTRAREVSMLADVIGCMGDLEYQKKHLRSWMRTRSRGRLLSGSGLRQQIRRDPLGVVGVMGPWNFPVQLTMLPAGTALAAGNRVMVRPSEITAVTTALLADLAKQYFPVEELTVLTDEQADGPTFAAQPFDHLFFTGSPTVGARVAQAAGANLVPVTLELGGKNPAVVDRSADLPKAAARIAASRMVNGGQVCMCPDYVLVQEEGLDTFVDEVMSQWRSAFPRIVDNGDYTSVISERHFDHVVGLVDDAVARGAERRQHIPHGETLPDRGTRKIAPTILTGVPSDARVNREEIFGPVLVIHPYQTLSDAVDYVNASPHPLTVYWYGADNDRFHRLQDATRSGSVNANDFTLNFIGSELPFGGVGRSGTGAYRGRAGFDTFTHARGVAFSRWPVSLARMMAPPFGRRDGRLVDLQLTAFRRRLRRSGGAR</sequence>
<evidence type="ECO:0000256" key="3">
    <source>
        <dbReference type="ARBA" id="ARBA00023027"/>
    </source>
</evidence>
<dbReference type="PANTHER" id="PTHR43570:SF20">
    <property type="entry name" value="ALDEHYDE DEHYDROGENASE ALDX-RELATED"/>
    <property type="match status" value="1"/>
</dbReference>
<protein>
    <recommendedName>
        <fullName evidence="4">Aldehyde dehydrogenase</fullName>
    </recommendedName>
</protein>
<feature type="domain" description="Aldehyde dehydrogenase" evidence="7">
    <location>
        <begin position="8"/>
        <end position="441"/>
    </location>
</feature>